<reference evidence="2 3" key="1">
    <citation type="submission" date="2010-03" db="EMBL/GenBank/DDBJ databases">
        <title>The genome sequence of Ruminococcus torques L2-14.</title>
        <authorList>
            <consortium name="metaHIT consortium -- http://www.metahit.eu/"/>
            <person name="Pajon A."/>
            <person name="Turner K."/>
            <person name="Parkhill J."/>
            <person name="Duncan S."/>
            <person name="Flint H."/>
        </authorList>
    </citation>
    <scope>NUCLEOTIDE SEQUENCE [LARGE SCALE GENOMIC DNA]</scope>
    <source>
        <strain evidence="2 3">L2-14</strain>
    </source>
</reference>
<reference evidence="2 3" key="2">
    <citation type="submission" date="2010-03" db="EMBL/GenBank/DDBJ databases">
        <authorList>
            <person name="Pajon A."/>
        </authorList>
    </citation>
    <scope>NUCLEOTIDE SEQUENCE [LARGE SCALE GENOMIC DNA]</scope>
    <source>
        <strain evidence="2 3">L2-14</strain>
    </source>
</reference>
<dbReference type="PATRIC" id="fig|657313.3.peg.1646"/>
<gene>
    <name evidence="2" type="ORF">RTO_18160</name>
</gene>
<dbReference type="AlphaFoldDB" id="D4M566"/>
<organism evidence="2 3">
    <name type="scientific">[Ruminococcus] torques L2-14</name>
    <dbReference type="NCBI Taxonomy" id="657313"/>
    <lineage>
        <taxon>Bacteria</taxon>
        <taxon>Bacillati</taxon>
        <taxon>Bacillota</taxon>
        <taxon>Clostridia</taxon>
        <taxon>Lachnospirales</taxon>
        <taxon>Lachnospiraceae</taxon>
        <taxon>Mediterraneibacter</taxon>
    </lineage>
</organism>
<feature type="transmembrane region" description="Helical" evidence="1">
    <location>
        <begin position="167"/>
        <end position="185"/>
    </location>
</feature>
<protein>
    <recommendedName>
        <fullName evidence="4">DUF3040 domain-containing protein</fullName>
    </recommendedName>
</protein>
<evidence type="ECO:0008006" key="4">
    <source>
        <dbReference type="Google" id="ProtNLM"/>
    </source>
</evidence>
<keyword evidence="1" id="KW-0812">Transmembrane</keyword>
<evidence type="ECO:0000313" key="2">
    <source>
        <dbReference type="EMBL" id="CBL26378.1"/>
    </source>
</evidence>
<dbReference type="HOGENOM" id="CLU_1336712_0_0_9"/>
<dbReference type="EMBL" id="FP929055">
    <property type="protein sequence ID" value="CBL26378.1"/>
    <property type="molecule type" value="Genomic_DNA"/>
</dbReference>
<accession>D4M566</accession>
<keyword evidence="1" id="KW-0472">Membrane</keyword>
<keyword evidence="1" id="KW-1133">Transmembrane helix</keyword>
<dbReference type="Proteomes" id="UP000008956">
    <property type="component" value="Chromosome"/>
</dbReference>
<proteinExistence type="predicted"/>
<sequence>MKVGMRTPSLKKSVKAQTTGKVKRVVKKSVSPGYGQKGVGWIKDPKKAAYNKVYNKTTFGASDVYRGISGTGSHSSSNSSFSGSAVEIPEVRIPSKLEKMLTSSEKKKYISLVQTGCVLDQDRDAIIKANGKRTKISTFSLCRIIAMIMSVVLLAFGLAGLSTSVGIGAFFIIFGALFFLMARSFKTTITLHKKIFQIKDDGFIS</sequence>
<dbReference type="KEGG" id="rto:RTO_18160"/>
<name>D4M566_9FIRM</name>
<evidence type="ECO:0000256" key="1">
    <source>
        <dbReference type="SAM" id="Phobius"/>
    </source>
</evidence>
<evidence type="ECO:0000313" key="3">
    <source>
        <dbReference type="Proteomes" id="UP000008956"/>
    </source>
</evidence>
<dbReference type="RefSeq" id="WP_015528966.1">
    <property type="nucleotide sequence ID" value="NC_021015.1"/>
</dbReference>
<feature type="transmembrane region" description="Helical" evidence="1">
    <location>
        <begin position="141"/>
        <end position="161"/>
    </location>
</feature>